<comment type="caution">
    <text evidence="10">The sequence shown here is derived from an EMBL/GenBank/DDBJ whole genome shotgun (WGS) entry which is preliminary data.</text>
</comment>
<protein>
    <recommendedName>
        <fullName evidence="1">non-specific serine/threonine protein kinase</fullName>
        <ecNumber evidence="1">2.7.11.1</ecNumber>
    </recommendedName>
</protein>
<dbReference type="PROSITE" id="PS50011">
    <property type="entry name" value="PROTEIN_KINASE_DOM"/>
    <property type="match status" value="1"/>
</dbReference>
<dbReference type="GO" id="GO:0004674">
    <property type="term" value="F:protein serine/threonine kinase activity"/>
    <property type="evidence" value="ECO:0007669"/>
    <property type="project" value="UniProtKB-KW"/>
</dbReference>
<dbReference type="InterPro" id="IPR001245">
    <property type="entry name" value="Ser-Thr/Tyr_kinase_cat_dom"/>
</dbReference>
<dbReference type="Gene3D" id="3.30.200.20">
    <property type="entry name" value="Phosphorylase Kinase, domain 1"/>
    <property type="match status" value="1"/>
</dbReference>
<keyword evidence="11" id="KW-1185">Reference proteome</keyword>
<dbReference type="EC" id="2.7.11.1" evidence="1"/>
<dbReference type="PANTHER" id="PTHR27002">
    <property type="entry name" value="RECEPTOR-LIKE SERINE/THREONINE-PROTEIN KINASE SD1-8"/>
    <property type="match status" value="1"/>
</dbReference>
<dbReference type="PANTHER" id="PTHR27002:SF679">
    <property type="entry name" value="CYSTEINE-RICH RECEPTOR-LIKE PROTEIN KINASE 10 ISOFORM X1"/>
    <property type="match status" value="1"/>
</dbReference>
<dbReference type="Proteomes" id="UP000237105">
    <property type="component" value="Unassembled WGS sequence"/>
</dbReference>
<dbReference type="Gene3D" id="1.10.510.10">
    <property type="entry name" value="Transferase(Phosphotransferase) domain 1"/>
    <property type="match status" value="1"/>
</dbReference>
<dbReference type="OrthoDB" id="1165595at2759"/>
<feature type="domain" description="Protein kinase" evidence="9">
    <location>
        <begin position="1"/>
        <end position="158"/>
    </location>
</feature>
<dbReference type="InterPro" id="IPR000719">
    <property type="entry name" value="Prot_kinase_dom"/>
</dbReference>
<evidence type="ECO:0000256" key="2">
    <source>
        <dbReference type="ARBA" id="ARBA00022527"/>
    </source>
</evidence>
<evidence type="ECO:0000256" key="1">
    <source>
        <dbReference type="ARBA" id="ARBA00012513"/>
    </source>
</evidence>
<comment type="catalytic activity">
    <reaction evidence="7">
        <text>L-threonyl-[protein] + ATP = O-phospho-L-threonyl-[protein] + ADP + H(+)</text>
        <dbReference type="Rhea" id="RHEA:46608"/>
        <dbReference type="Rhea" id="RHEA-COMP:11060"/>
        <dbReference type="Rhea" id="RHEA-COMP:11605"/>
        <dbReference type="ChEBI" id="CHEBI:15378"/>
        <dbReference type="ChEBI" id="CHEBI:30013"/>
        <dbReference type="ChEBI" id="CHEBI:30616"/>
        <dbReference type="ChEBI" id="CHEBI:61977"/>
        <dbReference type="ChEBI" id="CHEBI:456216"/>
        <dbReference type="EC" id="2.7.11.1"/>
    </reaction>
</comment>
<reference evidence="11" key="1">
    <citation type="submission" date="2016-06" db="EMBL/GenBank/DDBJ databases">
        <title>Parallel loss of symbiosis genes in relatives of nitrogen-fixing non-legume Parasponia.</title>
        <authorList>
            <person name="Van Velzen R."/>
            <person name="Holmer R."/>
            <person name="Bu F."/>
            <person name="Rutten L."/>
            <person name="Van Zeijl A."/>
            <person name="Liu W."/>
            <person name="Santuari L."/>
            <person name="Cao Q."/>
            <person name="Sharma T."/>
            <person name="Shen D."/>
            <person name="Roswanjaya Y."/>
            <person name="Wardhani T."/>
            <person name="Kalhor M.S."/>
            <person name="Jansen J."/>
            <person name="Van den Hoogen J."/>
            <person name="Gungor B."/>
            <person name="Hartog M."/>
            <person name="Hontelez J."/>
            <person name="Verver J."/>
            <person name="Yang W.-C."/>
            <person name="Schijlen E."/>
            <person name="Repin R."/>
            <person name="Schilthuizen M."/>
            <person name="Schranz E."/>
            <person name="Heidstra R."/>
            <person name="Miyata K."/>
            <person name="Fedorova E."/>
            <person name="Kohlen W."/>
            <person name="Bisseling T."/>
            <person name="Smit S."/>
            <person name="Geurts R."/>
        </authorList>
    </citation>
    <scope>NUCLEOTIDE SEQUENCE [LARGE SCALE GENOMIC DNA]</scope>
    <source>
        <strain evidence="11">cv. WU1-14</strain>
    </source>
</reference>
<keyword evidence="2" id="KW-0723">Serine/threonine-protein kinase</keyword>
<organism evidence="10 11">
    <name type="scientific">Parasponia andersonii</name>
    <name type="common">Sponia andersonii</name>
    <dbReference type="NCBI Taxonomy" id="3476"/>
    <lineage>
        <taxon>Eukaryota</taxon>
        <taxon>Viridiplantae</taxon>
        <taxon>Streptophyta</taxon>
        <taxon>Embryophyta</taxon>
        <taxon>Tracheophyta</taxon>
        <taxon>Spermatophyta</taxon>
        <taxon>Magnoliopsida</taxon>
        <taxon>eudicotyledons</taxon>
        <taxon>Gunneridae</taxon>
        <taxon>Pentapetalae</taxon>
        <taxon>rosids</taxon>
        <taxon>fabids</taxon>
        <taxon>Rosales</taxon>
        <taxon>Cannabaceae</taxon>
        <taxon>Parasponia</taxon>
    </lineage>
</organism>
<evidence type="ECO:0000256" key="6">
    <source>
        <dbReference type="ARBA" id="ARBA00022840"/>
    </source>
</evidence>
<dbReference type="SUPFAM" id="SSF56112">
    <property type="entry name" value="Protein kinase-like (PK-like)"/>
    <property type="match status" value="1"/>
</dbReference>
<keyword evidence="4" id="KW-0547">Nucleotide-binding</keyword>
<evidence type="ECO:0000313" key="11">
    <source>
        <dbReference type="Proteomes" id="UP000237105"/>
    </source>
</evidence>
<comment type="catalytic activity">
    <reaction evidence="8">
        <text>L-seryl-[protein] + ATP = O-phospho-L-seryl-[protein] + ADP + H(+)</text>
        <dbReference type="Rhea" id="RHEA:17989"/>
        <dbReference type="Rhea" id="RHEA-COMP:9863"/>
        <dbReference type="Rhea" id="RHEA-COMP:11604"/>
        <dbReference type="ChEBI" id="CHEBI:15378"/>
        <dbReference type="ChEBI" id="CHEBI:29999"/>
        <dbReference type="ChEBI" id="CHEBI:30616"/>
        <dbReference type="ChEBI" id="CHEBI:83421"/>
        <dbReference type="ChEBI" id="CHEBI:456216"/>
        <dbReference type="EC" id="2.7.11.1"/>
    </reaction>
</comment>
<dbReference type="FunFam" id="1.10.510.10:FF:001023">
    <property type="entry name" value="Os07g0541700 protein"/>
    <property type="match status" value="1"/>
</dbReference>
<keyword evidence="3" id="KW-0808">Transferase</keyword>
<sequence length="158" mass="18094">MSSISCNLACLFQGLLKDGREVAVKRLSFGSEQGSEGFTNEVLLIMKLQHTNMVRLLGFCVDAEEKLLVYEYMPNKSLDVILFDPRMRAKLNWSIRLKTIDGITRGILYLHEDSRDRIINRDLKASNIQLNFDMNPKISNFGMARVFAKVKEKLIPPQ</sequence>
<evidence type="ECO:0000256" key="7">
    <source>
        <dbReference type="ARBA" id="ARBA00047899"/>
    </source>
</evidence>
<keyword evidence="6" id="KW-0067">ATP-binding</keyword>
<name>A0A2P5AWW7_PARAD</name>
<accession>A0A2P5AWW7</accession>
<dbReference type="GO" id="GO:0005886">
    <property type="term" value="C:plasma membrane"/>
    <property type="evidence" value="ECO:0007669"/>
    <property type="project" value="TreeGrafter"/>
</dbReference>
<evidence type="ECO:0000256" key="8">
    <source>
        <dbReference type="ARBA" id="ARBA00048679"/>
    </source>
</evidence>
<dbReference type="InterPro" id="IPR020635">
    <property type="entry name" value="Tyr_kinase_cat_dom"/>
</dbReference>
<gene>
    <name evidence="10" type="ORF">PanWU01x14_292540</name>
</gene>
<evidence type="ECO:0000313" key="10">
    <source>
        <dbReference type="EMBL" id="PON41043.1"/>
    </source>
</evidence>
<proteinExistence type="predicted"/>
<keyword evidence="5 10" id="KW-0418">Kinase</keyword>
<dbReference type="FunFam" id="3.30.200.20:FF:001120">
    <property type="entry name" value="Putative DUF26-domain receptor-like protein kinase family protein"/>
    <property type="match status" value="1"/>
</dbReference>
<evidence type="ECO:0000256" key="4">
    <source>
        <dbReference type="ARBA" id="ARBA00022741"/>
    </source>
</evidence>
<evidence type="ECO:0000259" key="9">
    <source>
        <dbReference type="PROSITE" id="PS50011"/>
    </source>
</evidence>
<dbReference type="EMBL" id="JXTB01000424">
    <property type="protein sequence ID" value="PON41043.1"/>
    <property type="molecule type" value="Genomic_DNA"/>
</dbReference>
<dbReference type="InterPro" id="IPR011009">
    <property type="entry name" value="Kinase-like_dom_sf"/>
</dbReference>
<dbReference type="SMART" id="SM00219">
    <property type="entry name" value="TyrKc"/>
    <property type="match status" value="1"/>
</dbReference>
<dbReference type="GO" id="GO:0004713">
    <property type="term" value="F:protein tyrosine kinase activity"/>
    <property type="evidence" value="ECO:0007669"/>
    <property type="project" value="InterPro"/>
</dbReference>
<dbReference type="Pfam" id="PF07714">
    <property type="entry name" value="PK_Tyr_Ser-Thr"/>
    <property type="match status" value="1"/>
</dbReference>
<dbReference type="GO" id="GO:0005524">
    <property type="term" value="F:ATP binding"/>
    <property type="evidence" value="ECO:0007669"/>
    <property type="project" value="UniProtKB-KW"/>
</dbReference>
<evidence type="ECO:0000256" key="5">
    <source>
        <dbReference type="ARBA" id="ARBA00022777"/>
    </source>
</evidence>
<evidence type="ECO:0000256" key="3">
    <source>
        <dbReference type="ARBA" id="ARBA00022679"/>
    </source>
</evidence>
<dbReference type="AlphaFoldDB" id="A0A2P5AWW7"/>